<name>A0ABY3THK3_9MYCO</name>
<sequence length="287" mass="30848">MHNNINRCKAIHHELADANNHIGLHDAGPSHDEPRPVDAPHRVGVPKFSNGECLSSGRRCDRICPAAWPTSVRTKMQQTLEPYRARHADALARPGFCPRRANVMLCVMCEFGSEAAVRLAVPGGETYYLAEPPAGADQQSVECVATEAGQTHTKEARMVPSTRPVQPLLMTGLAMTSAAALVIATPIIDSPPDVFVANGSGLRPLSSAQYELAAISDITIQGINDAYWSGWGGYITSSDTYYSGVSDVYVTGLSGVLYYLVDNTFDSISPNVDLDNYFFEIGSSQGG</sequence>
<proteinExistence type="predicted"/>
<dbReference type="EMBL" id="CP092362">
    <property type="protein sequence ID" value="ULN39224.1"/>
    <property type="molecule type" value="Genomic_DNA"/>
</dbReference>
<keyword evidence="2" id="KW-1185">Reference proteome</keyword>
<organism evidence="1 2">
    <name type="scientific">Mycolicibacterium crocinum</name>
    <dbReference type="NCBI Taxonomy" id="388459"/>
    <lineage>
        <taxon>Bacteria</taxon>
        <taxon>Bacillati</taxon>
        <taxon>Actinomycetota</taxon>
        <taxon>Actinomycetes</taxon>
        <taxon>Mycobacteriales</taxon>
        <taxon>Mycobacteriaceae</taxon>
        <taxon>Mycolicibacterium</taxon>
    </lineage>
</organism>
<dbReference type="RefSeq" id="WP_240176201.1">
    <property type="nucleotide sequence ID" value="NZ_CP092362.2"/>
</dbReference>
<evidence type="ECO:0000313" key="2">
    <source>
        <dbReference type="Proteomes" id="UP001055337"/>
    </source>
</evidence>
<protein>
    <submittedName>
        <fullName evidence="1">Uncharacterized protein</fullName>
    </submittedName>
</protein>
<gene>
    <name evidence="1" type="ORF">MI149_15710</name>
</gene>
<accession>A0ABY3THK3</accession>
<evidence type="ECO:0000313" key="1">
    <source>
        <dbReference type="EMBL" id="ULN39224.1"/>
    </source>
</evidence>
<dbReference type="Proteomes" id="UP001055337">
    <property type="component" value="Chromosome"/>
</dbReference>
<reference evidence="1" key="1">
    <citation type="submission" date="2022-08" db="EMBL/GenBank/DDBJ databases">
        <title>Whole genome sequencing of non-tuberculosis mycobacteria type-strains.</title>
        <authorList>
            <person name="Igarashi Y."/>
            <person name="Osugi A."/>
            <person name="Mitarai S."/>
        </authorList>
    </citation>
    <scope>NUCLEOTIDE SEQUENCE</scope>
    <source>
        <strain evidence="1">JCM 16369</strain>
    </source>
</reference>